<organism evidence="1">
    <name type="scientific">Siphoviridae sp. ctHeV6</name>
    <dbReference type="NCBI Taxonomy" id="2826233"/>
    <lineage>
        <taxon>Viruses</taxon>
        <taxon>Duplodnaviria</taxon>
        <taxon>Heunggongvirae</taxon>
        <taxon>Uroviricota</taxon>
        <taxon>Caudoviricetes</taxon>
    </lineage>
</organism>
<protein>
    <submittedName>
        <fullName evidence="1">Uncharacterized protein</fullName>
    </submittedName>
</protein>
<evidence type="ECO:0000313" key="1">
    <source>
        <dbReference type="EMBL" id="DAD79976.1"/>
    </source>
</evidence>
<name>A0A8S5MCU0_9CAUD</name>
<reference evidence="1" key="1">
    <citation type="journal article" date="2021" name="Proc. Natl. Acad. Sci. U.S.A.">
        <title>A Catalog of Tens of Thousands of Viruses from Human Metagenomes Reveals Hidden Associations with Chronic Diseases.</title>
        <authorList>
            <person name="Tisza M.J."/>
            <person name="Buck C.B."/>
        </authorList>
    </citation>
    <scope>NUCLEOTIDE SEQUENCE</scope>
    <source>
        <strain evidence="1">CtHeV6</strain>
    </source>
</reference>
<proteinExistence type="predicted"/>
<sequence>MVKLYAQGSKSRLERKFSACLGKLTVCEIDISKIIVSLQRFKT</sequence>
<accession>A0A8S5MCU0</accession>
<dbReference type="EMBL" id="BK014876">
    <property type="protein sequence ID" value="DAD79976.1"/>
    <property type="molecule type" value="Genomic_DNA"/>
</dbReference>